<dbReference type="InterPro" id="IPR015421">
    <property type="entry name" value="PyrdxlP-dep_Trfase_major"/>
</dbReference>
<dbReference type="Gene3D" id="3.40.640.10">
    <property type="entry name" value="Type I PLP-dependent aspartate aminotransferase-like (Major domain)"/>
    <property type="match status" value="1"/>
</dbReference>
<keyword evidence="4" id="KW-1185">Reference proteome</keyword>
<organism evidence="3 4">
    <name type="scientific">Usitatibacter rugosus</name>
    <dbReference type="NCBI Taxonomy" id="2732067"/>
    <lineage>
        <taxon>Bacteria</taxon>
        <taxon>Pseudomonadati</taxon>
        <taxon>Pseudomonadota</taxon>
        <taxon>Betaproteobacteria</taxon>
        <taxon>Nitrosomonadales</taxon>
        <taxon>Usitatibacteraceae</taxon>
        <taxon>Usitatibacter</taxon>
    </lineage>
</organism>
<name>A0A6M4GV72_9PROT</name>
<dbReference type="Pfam" id="PF00266">
    <property type="entry name" value="Aminotran_5"/>
    <property type="match status" value="1"/>
</dbReference>
<dbReference type="InterPro" id="IPR015424">
    <property type="entry name" value="PyrdxlP-dep_Trfase"/>
</dbReference>
<accession>A0A6M4GV72</accession>
<evidence type="ECO:0000259" key="2">
    <source>
        <dbReference type="Pfam" id="PF00266"/>
    </source>
</evidence>
<sequence>MLAQHFARFFAANPGWLHFGAHSHHPWPDATQSAHERYWVDSATRVDRKWDKVFGEIVPAAQGHVARLLNLEDAKQVAFAPNTHEFVARLFSCLDFSRPVRVLASAHEFHSFRRQARRLVETGRVELVEIPAEPYETFPSRFAEACAHGGWDMVWLSQVFFDSGFVVNGLATIVEAAPPEALVVIDGYHAFCALPVDLELIRDRAFYIAGGYKYAMSGEGACFLAVPPGNTSRPADTGWFASFETLSGPPPDRVPYSEGAMRFWGATFDASGLYRFGAAMDWMQAAGATPAAIHEHAQQLQERFLGGLASIGSPRLAPSHLVPGMGIERGNFLTFDLDDAEAVHKRIVDAGIYVDRRGRRVRFGFGVYHDTASVDALIGKLGAILR</sequence>
<dbReference type="PANTHER" id="PTHR43586:SF8">
    <property type="entry name" value="CYSTEINE DESULFURASE 1, CHLOROPLASTIC"/>
    <property type="match status" value="1"/>
</dbReference>
<dbReference type="AlphaFoldDB" id="A0A6M4GV72"/>
<keyword evidence="1" id="KW-0663">Pyridoxal phosphate</keyword>
<dbReference type="RefSeq" id="WP_171092085.1">
    <property type="nucleotide sequence ID" value="NZ_CP053069.1"/>
</dbReference>
<dbReference type="InterPro" id="IPR015422">
    <property type="entry name" value="PyrdxlP-dep_Trfase_small"/>
</dbReference>
<dbReference type="PANTHER" id="PTHR43586">
    <property type="entry name" value="CYSTEINE DESULFURASE"/>
    <property type="match status" value="1"/>
</dbReference>
<dbReference type="SUPFAM" id="SSF53383">
    <property type="entry name" value="PLP-dependent transferases"/>
    <property type="match status" value="1"/>
</dbReference>
<evidence type="ECO:0000256" key="1">
    <source>
        <dbReference type="ARBA" id="ARBA00022898"/>
    </source>
</evidence>
<dbReference type="EMBL" id="CP053069">
    <property type="protein sequence ID" value="QJR11066.1"/>
    <property type="molecule type" value="Genomic_DNA"/>
</dbReference>
<dbReference type="KEGG" id="uru:DSM104443_02137"/>
<evidence type="ECO:0000313" key="4">
    <source>
        <dbReference type="Proteomes" id="UP000501534"/>
    </source>
</evidence>
<reference evidence="3 4" key="1">
    <citation type="submission" date="2020-04" db="EMBL/GenBank/DDBJ databases">
        <title>Usitatibacter rugosus gen. nov., sp. nov. and Usitatibacter palustris sp. nov., novel members of Usitatibacteraceae fam. nov. within the order Nitrosomonadales isolated from soil.</title>
        <authorList>
            <person name="Huber K.J."/>
            <person name="Neumann-Schaal M."/>
            <person name="Geppert A."/>
            <person name="Luckner M."/>
            <person name="Wanner G."/>
            <person name="Overmann J."/>
        </authorList>
    </citation>
    <scope>NUCLEOTIDE SEQUENCE [LARGE SCALE GENOMIC DNA]</scope>
    <source>
        <strain evidence="3 4">0125_3</strain>
    </source>
</reference>
<dbReference type="Gene3D" id="3.90.1150.10">
    <property type="entry name" value="Aspartate Aminotransferase, domain 1"/>
    <property type="match status" value="1"/>
</dbReference>
<proteinExistence type="predicted"/>
<feature type="domain" description="Aminotransferase class V" evidence="2">
    <location>
        <begin position="44"/>
        <end position="317"/>
    </location>
</feature>
<dbReference type="InterPro" id="IPR000192">
    <property type="entry name" value="Aminotrans_V_dom"/>
</dbReference>
<protein>
    <recommendedName>
        <fullName evidence="2">Aminotransferase class V domain-containing protein</fullName>
    </recommendedName>
</protein>
<evidence type="ECO:0000313" key="3">
    <source>
        <dbReference type="EMBL" id="QJR11066.1"/>
    </source>
</evidence>
<gene>
    <name evidence="3" type="ORF">DSM104443_02137</name>
</gene>
<dbReference type="Proteomes" id="UP000501534">
    <property type="component" value="Chromosome"/>
</dbReference>